<dbReference type="GO" id="GO:0016491">
    <property type="term" value="F:oxidoreductase activity"/>
    <property type="evidence" value="ECO:0007669"/>
    <property type="project" value="UniProtKB-KW"/>
</dbReference>
<comment type="similarity">
    <text evidence="1 3">Belongs to the short-chain dehydrogenases/reductases (SDR) family.</text>
</comment>
<dbReference type="AlphaFoldDB" id="A0A316G5V3"/>
<evidence type="ECO:0000256" key="2">
    <source>
        <dbReference type="ARBA" id="ARBA00023002"/>
    </source>
</evidence>
<evidence type="ECO:0000256" key="1">
    <source>
        <dbReference type="ARBA" id="ARBA00006484"/>
    </source>
</evidence>
<dbReference type="OrthoDB" id="658698at2"/>
<gene>
    <name evidence="4" type="ORF">C8D95_10534</name>
</gene>
<name>A0A316G5V3_9RHOB</name>
<dbReference type="InterPro" id="IPR020904">
    <property type="entry name" value="Sc_DH/Rdtase_CS"/>
</dbReference>
<comment type="caution">
    <text evidence="4">The sequence shown here is derived from an EMBL/GenBank/DDBJ whole genome shotgun (WGS) entry which is preliminary data.</text>
</comment>
<dbReference type="SUPFAM" id="SSF51735">
    <property type="entry name" value="NAD(P)-binding Rossmann-fold domains"/>
    <property type="match status" value="1"/>
</dbReference>
<organism evidence="4 5">
    <name type="scientific">Silicimonas algicola</name>
    <dbReference type="NCBI Taxonomy" id="1826607"/>
    <lineage>
        <taxon>Bacteria</taxon>
        <taxon>Pseudomonadati</taxon>
        <taxon>Pseudomonadota</taxon>
        <taxon>Alphaproteobacteria</taxon>
        <taxon>Rhodobacterales</taxon>
        <taxon>Paracoccaceae</taxon>
    </lineage>
</organism>
<dbReference type="PANTHER" id="PTHR43669:SF12">
    <property type="entry name" value="BLR5618 PROTEIN"/>
    <property type="match status" value="1"/>
</dbReference>
<dbReference type="PRINTS" id="PR00081">
    <property type="entry name" value="GDHRDH"/>
</dbReference>
<dbReference type="PANTHER" id="PTHR43669">
    <property type="entry name" value="5-KETO-D-GLUCONATE 5-REDUCTASE"/>
    <property type="match status" value="1"/>
</dbReference>
<accession>A0A316G5V3</accession>
<dbReference type="PROSITE" id="PS00061">
    <property type="entry name" value="ADH_SHORT"/>
    <property type="match status" value="1"/>
</dbReference>
<reference evidence="4 5" key="1">
    <citation type="submission" date="2018-05" db="EMBL/GenBank/DDBJ databases">
        <title>Genomic Encyclopedia of Type Strains, Phase IV (KMG-IV): sequencing the most valuable type-strain genomes for metagenomic binning, comparative biology and taxonomic classification.</title>
        <authorList>
            <person name="Goeker M."/>
        </authorList>
    </citation>
    <scope>NUCLEOTIDE SEQUENCE [LARGE SCALE GENOMIC DNA]</scope>
    <source>
        <strain evidence="4 5">DSM 103371</strain>
    </source>
</reference>
<dbReference type="Gene3D" id="3.40.50.720">
    <property type="entry name" value="NAD(P)-binding Rossmann-like Domain"/>
    <property type="match status" value="1"/>
</dbReference>
<dbReference type="EMBL" id="QGGV01000005">
    <property type="protein sequence ID" value="PWK55972.1"/>
    <property type="molecule type" value="Genomic_DNA"/>
</dbReference>
<evidence type="ECO:0000313" key="5">
    <source>
        <dbReference type="Proteomes" id="UP000245390"/>
    </source>
</evidence>
<dbReference type="CDD" id="cd05233">
    <property type="entry name" value="SDR_c"/>
    <property type="match status" value="1"/>
</dbReference>
<dbReference type="Proteomes" id="UP000245390">
    <property type="component" value="Unassembled WGS sequence"/>
</dbReference>
<dbReference type="Pfam" id="PF00106">
    <property type="entry name" value="adh_short"/>
    <property type="match status" value="1"/>
</dbReference>
<dbReference type="RefSeq" id="WP_109759417.1">
    <property type="nucleotide sequence ID" value="NZ_CP034588.1"/>
</dbReference>
<evidence type="ECO:0000256" key="3">
    <source>
        <dbReference type="RuleBase" id="RU000363"/>
    </source>
</evidence>
<protein>
    <submittedName>
        <fullName evidence="4">NADP-dependent 3-hydroxy acid dehydrogenase YdfG</fullName>
    </submittedName>
</protein>
<dbReference type="InterPro" id="IPR036291">
    <property type="entry name" value="NAD(P)-bd_dom_sf"/>
</dbReference>
<dbReference type="PRINTS" id="PR00080">
    <property type="entry name" value="SDRFAMILY"/>
</dbReference>
<proteinExistence type="inferred from homology"/>
<keyword evidence="5" id="KW-1185">Reference proteome</keyword>
<sequence length="245" mass="26044">MSGTIIITGASQGIGKTTAEVFLEAGWTVGVLARSAEKLDAFCKGRDKAVPLAADVADSAAVDAAFAQFVEKAGRIDAIFNNAGRGSKPVSIDEIDDETWNAVVGVNLNGMFNCARAAFRQMRRQAPQGGRIVNNGSISAHSPRWHSVPYTTTKHAITGLTKSLALDGREFDIACGQIDIGNALTDMTQDMASGRPQADGSMKPEPTMDARHVAETVLSMCRLPLETNVQFVTIMATKMPFVGRG</sequence>
<evidence type="ECO:0000313" key="4">
    <source>
        <dbReference type="EMBL" id="PWK55972.1"/>
    </source>
</evidence>
<keyword evidence="2" id="KW-0560">Oxidoreductase</keyword>
<dbReference type="InterPro" id="IPR002347">
    <property type="entry name" value="SDR_fam"/>
</dbReference>
<dbReference type="KEGG" id="salo:EF888_18425"/>